<evidence type="ECO:0000313" key="3">
    <source>
        <dbReference type="Proteomes" id="UP000298138"/>
    </source>
</evidence>
<evidence type="ECO:0000256" key="1">
    <source>
        <dbReference type="SAM" id="Phobius"/>
    </source>
</evidence>
<proteinExistence type="predicted"/>
<reference evidence="2 3" key="1">
    <citation type="submission" date="2019-04" db="EMBL/GenBank/DDBJ databases">
        <title>Comparative genomics and transcriptomics to analyze fruiting body development in filamentous ascomycetes.</title>
        <authorList>
            <consortium name="DOE Joint Genome Institute"/>
            <person name="Lutkenhaus R."/>
            <person name="Traeger S."/>
            <person name="Breuer J."/>
            <person name="Kuo A."/>
            <person name="Lipzen A."/>
            <person name="Pangilinan J."/>
            <person name="Dilworth D."/>
            <person name="Sandor L."/>
            <person name="Poggeler S."/>
            <person name="Barry K."/>
            <person name="Grigoriev I.V."/>
            <person name="Nowrousian M."/>
        </authorList>
    </citation>
    <scope>NUCLEOTIDE SEQUENCE [LARGE SCALE GENOMIC DNA]</scope>
    <source>
        <strain evidence="2 3">CBS 389.68</strain>
    </source>
</reference>
<protein>
    <submittedName>
        <fullName evidence="2">Uncharacterized protein</fullName>
    </submittedName>
</protein>
<feature type="transmembrane region" description="Helical" evidence="1">
    <location>
        <begin position="64"/>
        <end position="88"/>
    </location>
</feature>
<dbReference type="PROSITE" id="PS51257">
    <property type="entry name" value="PROKAR_LIPOPROTEIN"/>
    <property type="match status" value="1"/>
</dbReference>
<dbReference type="EMBL" id="ML220176">
    <property type="protein sequence ID" value="TGZ76491.1"/>
    <property type="molecule type" value="Genomic_DNA"/>
</dbReference>
<organism evidence="2 3">
    <name type="scientific">Ascodesmis nigricans</name>
    <dbReference type="NCBI Taxonomy" id="341454"/>
    <lineage>
        <taxon>Eukaryota</taxon>
        <taxon>Fungi</taxon>
        <taxon>Dikarya</taxon>
        <taxon>Ascomycota</taxon>
        <taxon>Pezizomycotina</taxon>
        <taxon>Pezizomycetes</taxon>
        <taxon>Pezizales</taxon>
        <taxon>Ascodesmidaceae</taxon>
        <taxon>Ascodesmis</taxon>
    </lineage>
</organism>
<evidence type="ECO:0000313" key="2">
    <source>
        <dbReference type="EMBL" id="TGZ76491.1"/>
    </source>
</evidence>
<keyword evidence="1" id="KW-0472">Membrane</keyword>
<keyword evidence="3" id="KW-1185">Reference proteome</keyword>
<dbReference type="InParanoid" id="A0A4S2MHX8"/>
<gene>
    <name evidence="2" type="ORF">EX30DRAFT_246115</name>
</gene>
<sequence>MRVSEYGGVLSFLYACGVGDEHIEGWIRYWYSDCRFFDRTAMVVLLDRRTHGERTRTGDSVLSFFFFFFFFFFFVVCFVIVVFLFVFFGCAC</sequence>
<accession>A0A4S2MHX8</accession>
<keyword evidence="1" id="KW-0812">Transmembrane</keyword>
<name>A0A4S2MHX8_9PEZI</name>
<dbReference type="AlphaFoldDB" id="A0A4S2MHX8"/>
<keyword evidence="1" id="KW-1133">Transmembrane helix</keyword>
<dbReference type="Proteomes" id="UP000298138">
    <property type="component" value="Unassembled WGS sequence"/>
</dbReference>